<evidence type="ECO:0000256" key="2">
    <source>
        <dbReference type="SAM" id="SignalP"/>
    </source>
</evidence>
<dbReference type="OrthoDB" id="8981767at2"/>
<name>A0A1T5G0J8_9FLAO</name>
<reference evidence="4 5" key="1">
    <citation type="submission" date="2017-02" db="EMBL/GenBank/DDBJ databases">
        <authorList>
            <person name="Peterson S.W."/>
        </authorList>
    </citation>
    <scope>NUCLEOTIDE SEQUENCE [LARGE SCALE GENOMIC DNA]</scope>
    <source>
        <strain evidence="4 5">DSM 22323</strain>
    </source>
</reference>
<sequence length="422" mass="45541">MKKLYYSALLLGSISLTNAQVFDTTEFGFMTDVSNNGVAVGSVMYGNQIMWTEAGGVVVIGEPSNGEQISGNTSVSSDGKYISGTMTNPDTMINEMAHYNVATSTWKYLGNIVAGQESSAYGMTSDGTTVVGLGFLNAMEAHAIKWTEAGGLVDLGSTNPETSSRANGINDDGTVIVGWQDDDFDRFGVYWKNGVQHFIKDTDGNNVGEAFSVTPNGKTIIGANYDYPYIWDETEGYLELTHEDPMYEGSATGITDDGKTVVGYFRQWGTGAFSGSGFIWTREGGRVDLNEYAESLGYDTKGINFSLPLAISPNGQYIVGVGLKDSSEIMGFAIKLPESNMATSNVNVDKVKLYPNPAKDIINLTNVGKQDTIEIYNLVGQKVITEKNTGSNQINISKLSKGTYILKVLKNGKEESIKFVKG</sequence>
<feature type="domain" description="Secretion system C-terminal sorting" evidence="3">
    <location>
        <begin position="353"/>
        <end position="418"/>
    </location>
</feature>
<accession>A0A1T5G0J8</accession>
<dbReference type="AlphaFoldDB" id="A0A1T5G0J8"/>
<evidence type="ECO:0000256" key="1">
    <source>
        <dbReference type="ARBA" id="ARBA00022729"/>
    </source>
</evidence>
<dbReference type="EMBL" id="FUYZ01000009">
    <property type="protein sequence ID" value="SKC01961.1"/>
    <property type="molecule type" value="Genomic_DNA"/>
</dbReference>
<feature type="chain" id="PRO_5013318619" evidence="2">
    <location>
        <begin position="20"/>
        <end position="422"/>
    </location>
</feature>
<evidence type="ECO:0000313" key="5">
    <source>
        <dbReference type="Proteomes" id="UP000191112"/>
    </source>
</evidence>
<dbReference type="Pfam" id="PF18962">
    <property type="entry name" value="Por_Secre_tail"/>
    <property type="match status" value="1"/>
</dbReference>
<dbReference type="NCBIfam" id="TIGR04183">
    <property type="entry name" value="Por_Secre_tail"/>
    <property type="match status" value="1"/>
</dbReference>
<proteinExistence type="predicted"/>
<evidence type="ECO:0000313" key="4">
    <source>
        <dbReference type="EMBL" id="SKC01961.1"/>
    </source>
</evidence>
<organism evidence="4 5">
    <name type="scientific">Soonwooa buanensis</name>
    <dbReference type="NCBI Taxonomy" id="619805"/>
    <lineage>
        <taxon>Bacteria</taxon>
        <taxon>Pseudomonadati</taxon>
        <taxon>Bacteroidota</taxon>
        <taxon>Flavobacteriia</taxon>
        <taxon>Flavobacteriales</taxon>
        <taxon>Weeksellaceae</taxon>
        <taxon>Chryseobacterium group</taxon>
        <taxon>Soonwooa</taxon>
    </lineage>
</organism>
<gene>
    <name evidence="4" type="ORF">SAMN05660477_02444</name>
</gene>
<keyword evidence="1 2" id="KW-0732">Signal</keyword>
<dbReference type="STRING" id="619805.SAMN05660477_02444"/>
<evidence type="ECO:0000259" key="3">
    <source>
        <dbReference type="Pfam" id="PF18962"/>
    </source>
</evidence>
<feature type="signal peptide" evidence="2">
    <location>
        <begin position="1"/>
        <end position="19"/>
    </location>
</feature>
<dbReference type="Proteomes" id="UP000191112">
    <property type="component" value="Unassembled WGS sequence"/>
</dbReference>
<dbReference type="RefSeq" id="WP_079667645.1">
    <property type="nucleotide sequence ID" value="NZ_FUYZ01000009.1"/>
</dbReference>
<keyword evidence="5" id="KW-1185">Reference proteome</keyword>
<protein>
    <submittedName>
        <fullName evidence="4">Por secretion system C-terminal sorting domain-containing protein</fullName>
    </submittedName>
</protein>
<dbReference type="InterPro" id="IPR026444">
    <property type="entry name" value="Secre_tail"/>
</dbReference>